<evidence type="ECO:0008006" key="3">
    <source>
        <dbReference type="Google" id="ProtNLM"/>
    </source>
</evidence>
<evidence type="ECO:0000313" key="2">
    <source>
        <dbReference type="Proteomes" id="UP001530400"/>
    </source>
</evidence>
<reference evidence="1 2" key="1">
    <citation type="submission" date="2024-10" db="EMBL/GenBank/DDBJ databases">
        <title>Updated reference genomes for cyclostephanoid diatoms.</title>
        <authorList>
            <person name="Roberts W.R."/>
            <person name="Alverson A.J."/>
        </authorList>
    </citation>
    <scope>NUCLEOTIDE SEQUENCE [LARGE SCALE GENOMIC DNA]</scope>
    <source>
        <strain evidence="1 2">AJA010-31</strain>
    </source>
</reference>
<name>A0ABD3PQB0_9STRA</name>
<comment type="caution">
    <text evidence="1">The sequence shown here is derived from an EMBL/GenBank/DDBJ whole genome shotgun (WGS) entry which is preliminary data.</text>
</comment>
<protein>
    <recommendedName>
        <fullName evidence="3">Nuclear pore complex protein</fullName>
    </recommendedName>
</protein>
<keyword evidence="2" id="KW-1185">Reference proteome</keyword>
<proteinExistence type="predicted"/>
<gene>
    <name evidence="1" type="ORF">ACHAWO_011680</name>
</gene>
<dbReference type="AlphaFoldDB" id="A0ABD3PQB0"/>
<organism evidence="1 2">
    <name type="scientific">Cyclotella atomus</name>
    <dbReference type="NCBI Taxonomy" id="382360"/>
    <lineage>
        <taxon>Eukaryota</taxon>
        <taxon>Sar</taxon>
        <taxon>Stramenopiles</taxon>
        <taxon>Ochrophyta</taxon>
        <taxon>Bacillariophyta</taxon>
        <taxon>Coscinodiscophyceae</taxon>
        <taxon>Thalassiosirophycidae</taxon>
        <taxon>Stephanodiscales</taxon>
        <taxon>Stephanodiscaceae</taxon>
        <taxon>Cyclotella</taxon>
    </lineage>
</organism>
<accession>A0ABD3PQB0</accession>
<sequence>MSMVPSALLLCYFELASRNLQALIDSPSIDNIPSPSEITLDWHRSRIMSAQIHALDEVLLDWNDTNRGDVQAALRHIGEGDYSDENNEQNKLRDMMNKTNDLARKAFANSVLFAEWQFDHRSRISSRSLEADQDLDKIIILEYCALAMSSVQLDYVQQFLEKGGDLFPATNHLQKCNVAEHDMIKIRLEYVQSLIWRALGWDPEFASSQLQQLFSSNDHSRCDVMTEAAVAEALTKYASAMTVVTNNFAAIPKNDDGITRVINVSYSEKIVTVPQSMNNEDTTIASLSAPTSIAMHEHSSVQQRHQLDIAQKTNQLQQQIWDEFEGLSKEEQAETIEKAETVQQQFLENVMNAPPGPERVLLMQSLSGEEQKLLVLHKLWIANQAGSV</sequence>
<dbReference type="Proteomes" id="UP001530400">
    <property type="component" value="Unassembled WGS sequence"/>
</dbReference>
<evidence type="ECO:0000313" key="1">
    <source>
        <dbReference type="EMBL" id="KAL3789874.1"/>
    </source>
</evidence>
<dbReference type="EMBL" id="JALLPJ020000513">
    <property type="protein sequence ID" value="KAL3789874.1"/>
    <property type="molecule type" value="Genomic_DNA"/>
</dbReference>